<comment type="similarity">
    <text evidence="1">Belongs to the helicase family.</text>
</comment>
<dbReference type="OrthoDB" id="6435739at2759"/>
<dbReference type="Proteomes" id="UP000499080">
    <property type="component" value="Unassembled WGS sequence"/>
</dbReference>
<protein>
    <recommendedName>
        <fullName evidence="1">ATP-dependent DNA helicase</fullName>
        <ecNumber evidence="1">5.6.2.3</ecNumber>
    </recommendedName>
</protein>
<comment type="catalytic activity">
    <reaction evidence="1">
        <text>ATP + H2O = ADP + phosphate + H(+)</text>
        <dbReference type="Rhea" id="RHEA:13065"/>
        <dbReference type="ChEBI" id="CHEBI:15377"/>
        <dbReference type="ChEBI" id="CHEBI:15378"/>
        <dbReference type="ChEBI" id="CHEBI:30616"/>
        <dbReference type="ChEBI" id="CHEBI:43474"/>
        <dbReference type="ChEBI" id="CHEBI:456216"/>
        <dbReference type="EC" id="5.6.2.3"/>
    </reaction>
</comment>
<evidence type="ECO:0000313" key="3">
    <source>
        <dbReference type="EMBL" id="GBN59860.1"/>
    </source>
</evidence>
<proteinExistence type="inferred from homology"/>
<dbReference type="EMBL" id="BGPR01013260">
    <property type="protein sequence ID" value="GBN59860.1"/>
    <property type="molecule type" value="Genomic_DNA"/>
</dbReference>
<dbReference type="AlphaFoldDB" id="A0A4Y2QAE5"/>
<dbReference type="GO" id="GO:0043139">
    <property type="term" value="F:5'-3' DNA helicase activity"/>
    <property type="evidence" value="ECO:0007669"/>
    <property type="project" value="UniProtKB-EC"/>
</dbReference>
<evidence type="ECO:0000256" key="1">
    <source>
        <dbReference type="RuleBase" id="RU363044"/>
    </source>
</evidence>
<dbReference type="GO" id="GO:0005524">
    <property type="term" value="F:ATP binding"/>
    <property type="evidence" value="ECO:0007669"/>
    <property type="project" value="UniProtKB-KW"/>
</dbReference>
<evidence type="ECO:0000259" key="2">
    <source>
        <dbReference type="Pfam" id="PF05970"/>
    </source>
</evidence>
<keyword evidence="1" id="KW-0067">ATP-binding</keyword>
<keyword evidence="1" id="KW-0378">Hydrolase</keyword>
<comment type="cofactor">
    <cofactor evidence="1">
        <name>Mg(2+)</name>
        <dbReference type="ChEBI" id="CHEBI:18420"/>
    </cofactor>
</comment>
<organism evidence="3 4">
    <name type="scientific">Araneus ventricosus</name>
    <name type="common">Orbweaver spider</name>
    <name type="synonym">Epeira ventricosa</name>
    <dbReference type="NCBI Taxonomy" id="182803"/>
    <lineage>
        <taxon>Eukaryota</taxon>
        <taxon>Metazoa</taxon>
        <taxon>Ecdysozoa</taxon>
        <taxon>Arthropoda</taxon>
        <taxon>Chelicerata</taxon>
        <taxon>Arachnida</taxon>
        <taxon>Araneae</taxon>
        <taxon>Araneomorphae</taxon>
        <taxon>Entelegynae</taxon>
        <taxon>Araneoidea</taxon>
        <taxon>Araneidae</taxon>
        <taxon>Araneus</taxon>
    </lineage>
</organism>
<reference evidence="3 4" key="1">
    <citation type="journal article" date="2019" name="Sci. Rep.">
        <title>Orb-weaving spider Araneus ventricosus genome elucidates the spidroin gene catalogue.</title>
        <authorList>
            <person name="Kono N."/>
            <person name="Nakamura H."/>
            <person name="Ohtoshi R."/>
            <person name="Moran D.A.P."/>
            <person name="Shinohara A."/>
            <person name="Yoshida Y."/>
            <person name="Fujiwara M."/>
            <person name="Mori M."/>
            <person name="Tomita M."/>
            <person name="Arakawa K."/>
        </authorList>
    </citation>
    <scope>NUCLEOTIDE SEQUENCE [LARGE SCALE GENOMIC DNA]</scope>
</reference>
<gene>
    <name evidence="3" type="ORF">AVEN_7897_1</name>
</gene>
<dbReference type="Gene3D" id="3.40.50.300">
    <property type="entry name" value="P-loop containing nucleotide triphosphate hydrolases"/>
    <property type="match status" value="1"/>
</dbReference>
<dbReference type="Pfam" id="PF05970">
    <property type="entry name" value="PIF1"/>
    <property type="match status" value="1"/>
</dbReference>
<keyword evidence="1" id="KW-0347">Helicase</keyword>
<dbReference type="GO" id="GO:0006281">
    <property type="term" value="P:DNA repair"/>
    <property type="evidence" value="ECO:0007669"/>
    <property type="project" value="UniProtKB-KW"/>
</dbReference>
<comment type="caution">
    <text evidence="3">The sequence shown here is derived from an EMBL/GenBank/DDBJ whole genome shotgun (WGS) entry which is preliminary data.</text>
</comment>
<keyword evidence="1" id="KW-0234">DNA repair</keyword>
<dbReference type="GO" id="GO:0006310">
    <property type="term" value="P:DNA recombination"/>
    <property type="evidence" value="ECO:0007669"/>
    <property type="project" value="UniProtKB-KW"/>
</dbReference>
<evidence type="ECO:0000313" key="4">
    <source>
        <dbReference type="Proteomes" id="UP000499080"/>
    </source>
</evidence>
<dbReference type="GO" id="GO:0000723">
    <property type="term" value="P:telomere maintenance"/>
    <property type="evidence" value="ECO:0007669"/>
    <property type="project" value="InterPro"/>
</dbReference>
<dbReference type="GO" id="GO:0016887">
    <property type="term" value="F:ATP hydrolysis activity"/>
    <property type="evidence" value="ECO:0007669"/>
    <property type="project" value="RHEA"/>
</dbReference>
<dbReference type="PANTHER" id="PTHR10492">
    <property type="match status" value="1"/>
</dbReference>
<name>A0A4Y2QAE5_ARAVE</name>
<keyword evidence="4" id="KW-1185">Reference proteome</keyword>
<dbReference type="SUPFAM" id="SSF52540">
    <property type="entry name" value="P-loop containing nucleoside triphosphate hydrolases"/>
    <property type="match status" value="1"/>
</dbReference>
<feature type="domain" description="DNA helicase Pif1-like DEAD-box helicase" evidence="2">
    <location>
        <begin position="24"/>
        <end position="198"/>
    </location>
</feature>
<dbReference type="PANTHER" id="PTHR10492:SF57">
    <property type="entry name" value="ATP-DEPENDENT DNA HELICASE"/>
    <property type="match status" value="1"/>
</dbReference>
<accession>A0A4Y2QAE5</accession>
<keyword evidence="1" id="KW-0547">Nucleotide-binding</keyword>
<dbReference type="EC" id="5.6.2.3" evidence="1"/>
<dbReference type="InterPro" id="IPR010285">
    <property type="entry name" value="DNA_helicase_pif1-like_DEAD"/>
</dbReference>
<dbReference type="InterPro" id="IPR027417">
    <property type="entry name" value="P-loop_NTPase"/>
</dbReference>
<keyword evidence="1" id="KW-0233">DNA recombination</keyword>
<keyword evidence="1" id="KW-0227">DNA damage</keyword>
<sequence length="205" mass="22966">MKWCNLEVCFDDCKVATSFRKKVATIRRRGSIFFGDAPGGTGKTFLINLLLAKVRRRNEIALAVASSGIATLLTERRTAHSGFKLPLNLANTETPTYRISRNSGKAKVLKDCKLISWDECTMSHKVAFEAIDVTLKDSKRNNNRMGGVTMVLAGDFRQTLPVIPRGTRADDMQAFLKYRTYRISIQRFGLTTNMRVHLNGDSCAQ</sequence>